<feature type="transmembrane region" description="Helical" evidence="2">
    <location>
        <begin position="85"/>
        <end position="103"/>
    </location>
</feature>
<dbReference type="Pfam" id="PF06772">
    <property type="entry name" value="LtrA"/>
    <property type="match status" value="1"/>
</dbReference>
<feature type="transmembrane region" description="Helical" evidence="2">
    <location>
        <begin position="55"/>
        <end position="73"/>
    </location>
</feature>
<keyword evidence="2" id="KW-1133">Transmembrane helix</keyword>
<evidence type="ECO:0000313" key="4">
    <source>
        <dbReference type="Proteomes" id="UP000501849"/>
    </source>
</evidence>
<evidence type="ECO:0008006" key="5">
    <source>
        <dbReference type="Google" id="ProtNLM"/>
    </source>
</evidence>
<gene>
    <name evidence="3" type="ORF">EXE63_21780</name>
</gene>
<feature type="transmembrane region" description="Helical" evidence="2">
    <location>
        <begin position="109"/>
        <end position="129"/>
    </location>
</feature>
<feature type="region of interest" description="Disordered" evidence="1">
    <location>
        <begin position="131"/>
        <end position="157"/>
    </location>
</feature>
<accession>A0A6H0S6U1</accession>
<proteinExistence type="predicted"/>
<dbReference type="Proteomes" id="UP000501849">
    <property type="component" value="Chromosome"/>
</dbReference>
<keyword evidence="2" id="KW-0812">Transmembrane</keyword>
<dbReference type="InterPro" id="IPR010640">
    <property type="entry name" value="Low_temperature_requirement_A"/>
</dbReference>
<sequence>MVMMARRGSDSLRDRGERAEVSVVELFFDHVVLVGGIIVCAVANALVLADPAAEMTVQTVAVLVGGPAIYLLGSLTYHHVVYQRIAYSHVGGLVALAALAVLAPLTDRLMIAGLTLAVLATVAVAQTLMRRHHRSPTDSGTRKQSPGAGTTLYRPHT</sequence>
<feature type="compositionally biased region" description="Polar residues" evidence="1">
    <location>
        <begin position="137"/>
        <end position="148"/>
    </location>
</feature>
<keyword evidence="4" id="KW-1185">Reference proteome</keyword>
<name>A0A6H0S6U1_9MYCO</name>
<organism evidence="3 4">
    <name type="scientific">Mycolicibacterium frederiksbergense</name>
    <dbReference type="NCBI Taxonomy" id="117567"/>
    <lineage>
        <taxon>Bacteria</taxon>
        <taxon>Bacillati</taxon>
        <taxon>Actinomycetota</taxon>
        <taxon>Actinomycetes</taxon>
        <taxon>Mycobacteriales</taxon>
        <taxon>Mycobacteriaceae</taxon>
        <taxon>Mycolicibacterium</taxon>
    </lineage>
</organism>
<evidence type="ECO:0000256" key="1">
    <source>
        <dbReference type="SAM" id="MobiDB-lite"/>
    </source>
</evidence>
<reference evidence="3 4" key="1">
    <citation type="submission" date="2019-04" db="EMBL/GenBank/DDBJ databases">
        <title>Draft, Whole-Genome Sequence of the Anthracene-degrading Mycobacterium frederiksbergense LB501T, Isolated from a Polycyclic Aromatic Hydrocarbon (PAH)-Contaminated Soil.</title>
        <authorList>
            <person name="Augelletti F."/>
        </authorList>
    </citation>
    <scope>NUCLEOTIDE SEQUENCE [LARGE SCALE GENOMIC DNA]</scope>
    <source>
        <strain evidence="3 4">LB 501T</strain>
    </source>
</reference>
<feature type="transmembrane region" description="Helical" evidence="2">
    <location>
        <begin position="21"/>
        <end position="49"/>
    </location>
</feature>
<evidence type="ECO:0000256" key="2">
    <source>
        <dbReference type="SAM" id="Phobius"/>
    </source>
</evidence>
<dbReference type="KEGG" id="mfre:EXE63_21780"/>
<dbReference type="AlphaFoldDB" id="A0A6H0S6U1"/>
<dbReference type="EMBL" id="CP038799">
    <property type="protein sequence ID" value="QIV83223.1"/>
    <property type="molecule type" value="Genomic_DNA"/>
</dbReference>
<protein>
    <recommendedName>
        <fullName evidence="5">Low temperature requirement protein A</fullName>
    </recommendedName>
</protein>
<keyword evidence="2" id="KW-0472">Membrane</keyword>
<evidence type="ECO:0000313" key="3">
    <source>
        <dbReference type="EMBL" id="QIV83223.1"/>
    </source>
</evidence>